<feature type="region of interest" description="Disordered" evidence="6">
    <location>
        <begin position="25"/>
        <end position="46"/>
    </location>
</feature>
<gene>
    <name evidence="8" type="ORF">ACFQ5X_34985</name>
</gene>
<keyword evidence="4" id="KW-0503">Monooxygenase</keyword>
<reference evidence="9" key="1">
    <citation type="journal article" date="2019" name="Int. J. Syst. Evol. Microbiol.">
        <title>The Global Catalogue of Microorganisms (GCM) 10K type strain sequencing project: providing services to taxonomists for standard genome sequencing and annotation.</title>
        <authorList>
            <consortium name="The Broad Institute Genomics Platform"/>
            <consortium name="The Broad Institute Genome Sequencing Center for Infectious Disease"/>
            <person name="Wu L."/>
            <person name="Ma J."/>
        </authorList>
    </citation>
    <scope>NUCLEOTIDE SEQUENCE [LARGE SCALE GENOMIC DNA]</scope>
    <source>
        <strain evidence="9">CGMCC 4.7020</strain>
    </source>
</reference>
<evidence type="ECO:0000259" key="7">
    <source>
        <dbReference type="Pfam" id="PF00296"/>
    </source>
</evidence>
<evidence type="ECO:0000256" key="4">
    <source>
        <dbReference type="ARBA" id="ARBA00023033"/>
    </source>
</evidence>
<keyword evidence="2" id="KW-0288">FMN</keyword>
<dbReference type="PANTHER" id="PTHR30011">
    <property type="entry name" value="ALKANESULFONATE MONOOXYGENASE-RELATED"/>
    <property type="match status" value="1"/>
</dbReference>
<comment type="caution">
    <text evidence="8">The sequence shown here is derived from an EMBL/GenBank/DDBJ whole genome shotgun (WGS) entry which is preliminary data.</text>
</comment>
<dbReference type="PIRSF" id="PIRSF000337">
    <property type="entry name" value="NTA_MOA"/>
    <property type="match status" value="1"/>
</dbReference>
<keyword evidence="1" id="KW-0285">Flavoprotein</keyword>
<organism evidence="8 9">
    <name type="scientific">Streptomyces kaempferi</name>
    <dbReference type="NCBI Taxonomy" id="333725"/>
    <lineage>
        <taxon>Bacteria</taxon>
        <taxon>Bacillati</taxon>
        <taxon>Actinomycetota</taxon>
        <taxon>Actinomycetes</taxon>
        <taxon>Kitasatosporales</taxon>
        <taxon>Streptomycetaceae</taxon>
        <taxon>Streptomyces</taxon>
    </lineage>
</organism>
<dbReference type="EMBL" id="JBHTMM010000065">
    <property type="protein sequence ID" value="MFD1311017.1"/>
    <property type="molecule type" value="Genomic_DNA"/>
</dbReference>
<feature type="domain" description="Luciferase-like" evidence="7">
    <location>
        <begin position="47"/>
        <end position="367"/>
    </location>
</feature>
<dbReference type="Pfam" id="PF00296">
    <property type="entry name" value="Bac_luciferase"/>
    <property type="match status" value="1"/>
</dbReference>
<feature type="region of interest" description="Disordered" evidence="6">
    <location>
        <begin position="146"/>
        <end position="179"/>
    </location>
</feature>
<sequence length="421" mass="44743">MTVRTRGGIHLAAHLPGGGGLIARTGSYEGPRTRSYEGPPNDPYEGPRTDFASFEHLARTAERGLFDFLLLTESPRPREHRGTTHDPGVVGHPEPLTVLHGLAAVTGRLGLAAAVGAGSDESYGLARRLATLDHLSGGRAAWATVTSRDTVPGEDLRRDGAPDPADRRRGGSRPTRTTEAALARSAEFVERARELWESCPPEGVPRASARRGRRVDVAGEFGVPRSPQGHPVIIHADGSGGGREFAASTAEVVITRHRTPQAGREFRADMERRLATYGRAPGDLKIMPAVTVVLGDTAAEARERAADIRRQGISEGDLTVAPREIRGAGLSSYDPDGPLPEAYGPPSYVGTPEAVAAELDAFVTAGAADGFVLVPRPAPGGLDEFVDRVVPLLQERGAFRTEYTGTTLRSHLGSARPLWKG</sequence>
<dbReference type="InterPro" id="IPR036661">
    <property type="entry name" value="Luciferase-like_sf"/>
</dbReference>
<accession>A0ABW3XP09</accession>
<protein>
    <submittedName>
        <fullName evidence="8">LLM class flavin-dependent oxidoreductase</fullName>
    </submittedName>
</protein>
<evidence type="ECO:0000256" key="3">
    <source>
        <dbReference type="ARBA" id="ARBA00023002"/>
    </source>
</evidence>
<keyword evidence="3" id="KW-0560">Oxidoreductase</keyword>
<evidence type="ECO:0000313" key="9">
    <source>
        <dbReference type="Proteomes" id="UP001597058"/>
    </source>
</evidence>
<dbReference type="InterPro" id="IPR016215">
    <property type="entry name" value="NTA_MOA"/>
</dbReference>
<dbReference type="Gene3D" id="3.20.20.30">
    <property type="entry name" value="Luciferase-like domain"/>
    <property type="match status" value="1"/>
</dbReference>
<evidence type="ECO:0000256" key="6">
    <source>
        <dbReference type="SAM" id="MobiDB-lite"/>
    </source>
</evidence>
<dbReference type="SUPFAM" id="SSF51679">
    <property type="entry name" value="Bacterial luciferase-like"/>
    <property type="match status" value="1"/>
</dbReference>
<proteinExistence type="inferred from homology"/>
<evidence type="ECO:0000313" key="8">
    <source>
        <dbReference type="EMBL" id="MFD1311017.1"/>
    </source>
</evidence>
<dbReference type="RefSeq" id="WP_329525988.1">
    <property type="nucleotide sequence ID" value="NZ_JBHTMM010000065.1"/>
</dbReference>
<dbReference type="InterPro" id="IPR011251">
    <property type="entry name" value="Luciferase-like_dom"/>
</dbReference>
<evidence type="ECO:0000256" key="5">
    <source>
        <dbReference type="ARBA" id="ARBA00033748"/>
    </source>
</evidence>
<name>A0ABW3XP09_9ACTN</name>
<evidence type="ECO:0000256" key="2">
    <source>
        <dbReference type="ARBA" id="ARBA00022643"/>
    </source>
</evidence>
<evidence type="ECO:0000256" key="1">
    <source>
        <dbReference type="ARBA" id="ARBA00022630"/>
    </source>
</evidence>
<dbReference type="PANTHER" id="PTHR30011:SF16">
    <property type="entry name" value="C2H2 FINGER DOMAIN TRANSCRIPTION FACTOR (EUROFUNG)-RELATED"/>
    <property type="match status" value="1"/>
</dbReference>
<dbReference type="Proteomes" id="UP001597058">
    <property type="component" value="Unassembled WGS sequence"/>
</dbReference>
<dbReference type="InterPro" id="IPR051260">
    <property type="entry name" value="Diverse_substr_monoxygenases"/>
</dbReference>
<feature type="compositionally biased region" description="Basic and acidic residues" evidence="6">
    <location>
        <begin position="154"/>
        <end position="169"/>
    </location>
</feature>
<comment type="similarity">
    <text evidence="5">Belongs to the NtaA/SnaA/DszA monooxygenase family.</text>
</comment>
<keyword evidence="9" id="KW-1185">Reference proteome</keyword>